<dbReference type="EMBL" id="ANOH01000235">
    <property type="protein sequence ID" value="EMI55030.1"/>
    <property type="molecule type" value="Genomic_DNA"/>
</dbReference>
<evidence type="ECO:0000256" key="2">
    <source>
        <dbReference type="ARBA" id="ARBA00022801"/>
    </source>
</evidence>
<comment type="similarity">
    <text evidence="1">Belongs to the sulfatase family.</text>
</comment>
<dbReference type="InterPro" id="IPR050738">
    <property type="entry name" value="Sulfatase"/>
</dbReference>
<dbReference type="PANTHER" id="PTHR42693:SF53">
    <property type="entry name" value="ENDO-4-O-SULFATASE"/>
    <property type="match status" value="1"/>
</dbReference>
<dbReference type="AlphaFoldDB" id="M5U0Q2"/>
<dbReference type="InterPro" id="IPR017850">
    <property type="entry name" value="Alkaline_phosphatase_core_sf"/>
</dbReference>
<dbReference type="Gene3D" id="3.40.720.10">
    <property type="entry name" value="Alkaline Phosphatase, subunit A"/>
    <property type="match status" value="1"/>
</dbReference>
<dbReference type="InterPro" id="IPR000917">
    <property type="entry name" value="Sulfatase_N"/>
</dbReference>
<feature type="compositionally biased region" description="Basic residues" evidence="3">
    <location>
        <begin position="399"/>
        <end position="410"/>
    </location>
</feature>
<feature type="region of interest" description="Disordered" evidence="3">
    <location>
        <begin position="388"/>
        <end position="426"/>
    </location>
</feature>
<evidence type="ECO:0000313" key="6">
    <source>
        <dbReference type="Proteomes" id="UP000011885"/>
    </source>
</evidence>
<evidence type="ECO:0000256" key="1">
    <source>
        <dbReference type="ARBA" id="ARBA00008779"/>
    </source>
</evidence>
<sequence length="426" mass="47769">MTGKWHVGAIPGSTPATRGFDRSLNTPAGGLHYSDQTGPKGGTKVFLNGEQVARNDPQFNPPWYGTELWTTAGLRFVDEAIDADKPFVWYLAHVAPHFPCMAPEETIAKYRGKFMQGWDQLREQRYRRQIEMGLIDPDWKLTPRPEEIPAWDSLSHDEQTRYDDMMAIYAAMIEEVDRNVGRMVDALQNKGQLDNTLILFLSDNGGNAEAGISGTYTGDHPGDPHSNVFIGHCWAHLNNTPFRMYKHYNHEGGTASPLIASWPAKMKASAANNQWVDTPTHVIDLMATCIDLAGATYPKTFHGNDITPMQGQSLRPLITGEGEIADRALYWEHEGNAAIRVANNKLVRIGNRGQWELFDLASDRTEQVNLIEQKPELAEALQRQWQTWATNSNVLPKPPAKKSKRGKKKTDTKNNQNRQAKPTTSP</sequence>
<feature type="domain" description="Sulfatase N-terminal" evidence="4">
    <location>
        <begin position="3"/>
        <end position="295"/>
    </location>
</feature>
<proteinExistence type="inferred from homology"/>
<dbReference type="PATRIC" id="fig|1263870.3.peg.3763"/>
<dbReference type="RefSeq" id="WP_008680851.1">
    <property type="nucleotide sequence ID" value="NZ_ANOH01000235.1"/>
</dbReference>
<dbReference type="Proteomes" id="UP000011885">
    <property type="component" value="Unassembled WGS sequence"/>
</dbReference>
<keyword evidence="2" id="KW-0378">Hydrolase</keyword>
<accession>M5U0Q2</accession>
<protein>
    <submittedName>
        <fullName evidence="5">Arylsulfatase</fullName>
    </submittedName>
</protein>
<keyword evidence="6" id="KW-1185">Reference proteome</keyword>
<dbReference type="GO" id="GO:0004065">
    <property type="term" value="F:arylsulfatase activity"/>
    <property type="evidence" value="ECO:0007669"/>
    <property type="project" value="TreeGrafter"/>
</dbReference>
<dbReference type="PANTHER" id="PTHR42693">
    <property type="entry name" value="ARYLSULFATASE FAMILY MEMBER"/>
    <property type="match status" value="1"/>
</dbReference>
<evidence type="ECO:0000259" key="4">
    <source>
        <dbReference type="Pfam" id="PF00884"/>
    </source>
</evidence>
<name>M5U0Q2_9BACT</name>
<evidence type="ECO:0000256" key="3">
    <source>
        <dbReference type="SAM" id="MobiDB-lite"/>
    </source>
</evidence>
<feature type="compositionally biased region" description="Polar residues" evidence="3">
    <location>
        <begin position="413"/>
        <end position="426"/>
    </location>
</feature>
<organism evidence="5 6">
    <name type="scientific">Rhodopirellula sallentina SM41</name>
    <dbReference type="NCBI Taxonomy" id="1263870"/>
    <lineage>
        <taxon>Bacteria</taxon>
        <taxon>Pseudomonadati</taxon>
        <taxon>Planctomycetota</taxon>
        <taxon>Planctomycetia</taxon>
        <taxon>Pirellulales</taxon>
        <taxon>Pirellulaceae</taxon>
        <taxon>Rhodopirellula</taxon>
    </lineage>
</organism>
<comment type="caution">
    <text evidence="5">The sequence shown here is derived from an EMBL/GenBank/DDBJ whole genome shotgun (WGS) entry which is preliminary data.</text>
</comment>
<dbReference type="SUPFAM" id="SSF53649">
    <property type="entry name" value="Alkaline phosphatase-like"/>
    <property type="match status" value="1"/>
</dbReference>
<dbReference type="Pfam" id="PF00884">
    <property type="entry name" value="Sulfatase"/>
    <property type="match status" value="1"/>
</dbReference>
<gene>
    <name evidence="5" type="ORF">RSSM_03541</name>
</gene>
<dbReference type="Gene3D" id="3.30.1120.10">
    <property type="match status" value="1"/>
</dbReference>
<reference evidence="5 6" key="1">
    <citation type="journal article" date="2013" name="Mar. Genomics">
        <title>Expression of sulfatases in Rhodopirellula baltica and the diversity of sulfatases in the genus Rhodopirellula.</title>
        <authorList>
            <person name="Wegner C.E."/>
            <person name="Richter-Heitmann T."/>
            <person name="Klindworth A."/>
            <person name="Klockow C."/>
            <person name="Richter M."/>
            <person name="Achstetter T."/>
            <person name="Glockner F.O."/>
            <person name="Harder J."/>
        </authorList>
    </citation>
    <scope>NUCLEOTIDE SEQUENCE [LARGE SCALE GENOMIC DNA]</scope>
    <source>
        <strain evidence="5 6">SM41</strain>
    </source>
</reference>
<evidence type="ECO:0000313" key="5">
    <source>
        <dbReference type="EMBL" id="EMI55030.1"/>
    </source>
</evidence>